<dbReference type="OrthoDB" id="6059466at2759"/>
<dbReference type="EMBL" id="CACVKT020004668">
    <property type="protein sequence ID" value="CAC5391192.1"/>
    <property type="molecule type" value="Genomic_DNA"/>
</dbReference>
<sequence>MLTAKFRSTITDMKSSVICERFDNLQCKIYILEVQFTSPNWMDTAGDELSFSDDVIRPVSNEYVMDVSECLFGFIFHLLTILSTKFSELYGEVACSIGSTPAIFGQPLSILCTNTNLSICVKNESRVWMGGENLDLLVFKGIPTKLAGRYSEKVQSCSDFELLISNLLESDLNHSYCCTVGFAECRLKLSLTEGNFEFHPEEHDIHKNFSISMQDLFVSVNISRVYPVPQCSFVIGGEKRDEYINQSANRVGNFYSAYFDFKFKLDEVQCPVKLNISCLVGSTLIPILTSEIANCSDNTDLMILIKHALTVPIVCLFLTCLCIVFLTWSLCRNWEKICSTCYKLSERNLLQWRRPILAVIFTLGSIYLVGHTEYISVKQLLHDGEDVGNGIHKPIGLCLSSIVLTQVSLCLISNPETISIRDGFKNSVKRLAQKIRGNKKKSTAEITTDE</sequence>
<accession>A0A6J8C671</accession>
<dbReference type="Proteomes" id="UP000507470">
    <property type="component" value="Unassembled WGS sequence"/>
</dbReference>
<evidence type="ECO:0000313" key="3">
    <source>
        <dbReference type="Proteomes" id="UP000507470"/>
    </source>
</evidence>
<feature type="transmembrane region" description="Helical" evidence="1">
    <location>
        <begin position="390"/>
        <end position="412"/>
    </location>
</feature>
<name>A0A6J8C671_MYTCO</name>
<keyword evidence="1" id="KW-1133">Transmembrane helix</keyword>
<evidence type="ECO:0000313" key="2">
    <source>
        <dbReference type="EMBL" id="CAC5391192.1"/>
    </source>
</evidence>
<keyword evidence="1" id="KW-0472">Membrane</keyword>
<feature type="transmembrane region" description="Helical" evidence="1">
    <location>
        <begin position="352"/>
        <end position="370"/>
    </location>
</feature>
<feature type="transmembrane region" description="Helical" evidence="1">
    <location>
        <begin position="309"/>
        <end position="331"/>
    </location>
</feature>
<organism evidence="2 3">
    <name type="scientific">Mytilus coruscus</name>
    <name type="common">Sea mussel</name>
    <dbReference type="NCBI Taxonomy" id="42192"/>
    <lineage>
        <taxon>Eukaryota</taxon>
        <taxon>Metazoa</taxon>
        <taxon>Spiralia</taxon>
        <taxon>Lophotrochozoa</taxon>
        <taxon>Mollusca</taxon>
        <taxon>Bivalvia</taxon>
        <taxon>Autobranchia</taxon>
        <taxon>Pteriomorphia</taxon>
        <taxon>Mytilida</taxon>
        <taxon>Mytiloidea</taxon>
        <taxon>Mytilidae</taxon>
        <taxon>Mytilinae</taxon>
        <taxon>Mytilus</taxon>
    </lineage>
</organism>
<dbReference type="AlphaFoldDB" id="A0A6J8C671"/>
<evidence type="ECO:0000256" key="1">
    <source>
        <dbReference type="SAM" id="Phobius"/>
    </source>
</evidence>
<protein>
    <submittedName>
        <fullName evidence="2">Uncharacterized protein</fullName>
    </submittedName>
</protein>
<keyword evidence="1" id="KW-0812">Transmembrane</keyword>
<proteinExistence type="predicted"/>
<gene>
    <name evidence="2" type="ORF">MCOR_26216</name>
</gene>
<keyword evidence="3" id="KW-1185">Reference proteome</keyword>
<reference evidence="2 3" key="1">
    <citation type="submission" date="2020-06" db="EMBL/GenBank/DDBJ databases">
        <authorList>
            <person name="Li R."/>
            <person name="Bekaert M."/>
        </authorList>
    </citation>
    <scope>NUCLEOTIDE SEQUENCE [LARGE SCALE GENOMIC DNA]</scope>
    <source>
        <strain evidence="3">wild</strain>
    </source>
</reference>